<evidence type="ECO:0000256" key="2">
    <source>
        <dbReference type="ARBA" id="ARBA00022576"/>
    </source>
</evidence>
<evidence type="ECO:0000256" key="3">
    <source>
        <dbReference type="ARBA" id="ARBA00022679"/>
    </source>
</evidence>
<dbReference type="GO" id="GO:0030170">
    <property type="term" value="F:pyridoxal phosphate binding"/>
    <property type="evidence" value="ECO:0007669"/>
    <property type="project" value="InterPro"/>
</dbReference>
<dbReference type="EMBL" id="FCNP01000049">
    <property type="protein sequence ID" value="CVI63311.1"/>
    <property type="molecule type" value="Genomic_DNA"/>
</dbReference>
<keyword evidence="7" id="KW-1185">Reference proteome</keyword>
<reference evidence="6" key="1">
    <citation type="submission" date="2016-01" db="EMBL/GenBank/DDBJ databases">
        <authorList>
            <person name="Regsiter A."/>
            <person name="william w."/>
        </authorList>
    </citation>
    <scope>NUCLEOTIDE SEQUENCE</scope>
    <source>
        <strain evidence="6">NCPPB 1641</strain>
    </source>
</reference>
<keyword evidence="4" id="KW-0663">Pyridoxal phosphate</keyword>
<dbReference type="RefSeq" id="WP_080855133.1">
    <property type="nucleotide sequence ID" value="NZ_LT009777.1"/>
</dbReference>
<gene>
    <name evidence="6" type="ORF">AGR7A_pAt20180</name>
</gene>
<dbReference type="SUPFAM" id="SSF53383">
    <property type="entry name" value="PLP-dependent transferases"/>
    <property type="match status" value="1"/>
</dbReference>
<dbReference type="InterPro" id="IPR015424">
    <property type="entry name" value="PyrdxlP-dep_Trfase"/>
</dbReference>
<evidence type="ECO:0000313" key="6">
    <source>
        <dbReference type="EMBL" id="CVI63311.1"/>
    </source>
</evidence>
<dbReference type="CDD" id="cd00609">
    <property type="entry name" value="AAT_like"/>
    <property type="match status" value="1"/>
</dbReference>
<sequence>MTRLALKSTHGIISPPSFCPWLMKTNDLTSRFVAAGRIPGLINIAGGLPALETFPSAELADLSRRVILDHPHECLGYGPTDGLPELRDAIAARFNSEDLHLRRENVLITASGTQSLDIIGKTLIEPGGIIAAQFPSYVGAMDAWRPREPHYRDVVFGNSEADLGASFAGAQFAYTVPNFSNPTGKLVDLSAREAIVDAAHRTGVWLVEDDPYGVLLYDGKPLPTLIELSARSSRGEVYDGRVIYMGSFSKELAPGLRIAWIIAAPEVIRALATAKQGTDLCSSGLNQRVGLAAMQDGLVERMRPGIVQLYRERRDALCAAMTEHLAEWFEWEVPVGGMFVWATARDTSIDTDHLVAKGMEAGVLVGPSSVFDPWGKNRHAIRLNFTLNSPEKLVEGVRRLAGAVRSMGEQP</sequence>
<dbReference type="GO" id="GO:1901605">
    <property type="term" value="P:alpha-amino acid metabolic process"/>
    <property type="evidence" value="ECO:0007669"/>
    <property type="project" value="TreeGrafter"/>
</dbReference>
<dbReference type="InterPro" id="IPR004839">
    <property type="entry name" value="Aminotransferase_I/II_large"/>
</dbReference>
<keyword evidence="2" id="KW-0032">Aminotransferase</keyword>
<comment type="cofactor">
    <cofactor evidence="1">
        <name>pyridoxal 5'-phosphate</name>
        <dbReference type="ChEBI" id="CHEBI:597326"/>
    </cofactor>
</comment>
<dbReference type="Proteomes" id="UP000192140">
    <property type="component" value="Unassembled WGS sequence"/>
</dbReference>
<dbReference type="PANTHER" id="PTHR42790">
    <property type="entry name" value="AMINOTRANSFERASE"/>
    <property type="match status" value="1"/>
</dbReference>
<dbReference type="InterPro" id="IPR015422">
    <property type="entry name" value="PyrdxlP-dep_Trfase_small"/>
</dbReference>
<dbReference type="Pfam" id="PF00155">
    <property type="entry name" value="Aminotran_1_2"/>
    <property type="match status" value="1"/>
</dbReference>
<comment type="caution">
    <text evidence="6">The sequence shown here is derived from an EMBL/GenBank/DDBJ whole genome shotgun (WGS) entry which is preliminary data.</text>
</comment>
<accession>A0A1S7U9T8</accession>
<dbReference type="PANTHER" id="PTHR42790:SF19">
    <property type="entry name" value="KYNURENINE_ALPHA-AMINOADIPATE AMINOTRANSFERASE, MITOCHONDRIAL"/>
    <property type="match status" value="1"/>
</dbReference>
<dbReference type="GO" id="GO:0008483">
    <property type="term" value="F:transaminase activity"/>
    <property type="evidence" value="ECO:0007669"/>
    <property type="project" value="UniProtKB-KW"/>
</dbReference>
<dbReference type="AlphaFoldDB" id="A0A1S7U9T8"/>
<dbReference type="InterPro" id="IPR015421">
    <property type="entry name" value="PyrdxlP-dep_Trfase_major"/>
</dbReference>
<dbReference type="InterPro" id="IPR050859">
    <property type="entry name" value="Class-I_PLP-dep_aminotransf"/>
</dbReference>
<evidence type="ECO:0000256" key="4">
    <source>
        <dbReference type="ARBA" id="ARBA00022898"/>
    </source>
</evidence>
<evidence type="ECO:0000259" key="5">
    <source>
        <dbReference type="Pfam" id="PF00155"/>
    </source>
</evidence>
<name>A0A1S7U9T8_9HYPH</name>
<protein>
    <submittedName>
        <fullName evidence="6">Transcriptional regulator, GntR family</fullName>
    </submittedName>
</protein>
<evidence type="ECO:0000256" key="1">
    <source>
        <dbReference type="ARBA" id="ARBA00001933"/>
    </source>
</evidence>
<feature type="domain" description="Aminotransferase class I/classII large" evidence="5">
    <location>
        <begin position="68"/>
        <end position="399"/>
    </location>
</feature>
<proteinExistence type="predicted"/>
<dbReference type="Gene3D" id="3.40.640.10">
    <property type="entry name" value="Type I PLP-dependent aspartate aminotransferase-like (Major domain)"/>
    <property type="match status" value="1"/>
</dbReference>
<dbReference type="Gene3D" id="3.90.1150.10">
    <property type="entry name" value="Aspartate Aminotransferase, domain 1"/>
    <property type="match status" value="1"/>
</dbReference>
<evidence type="ECO:0000313" key="7">
    <source>
        <dbReference type="Proteomes" id="UP000192140"/>
    </source>
</evidence>
<organism evidence="6 7">
    <name type="scientific">Agrobacterium deltaense NCPPB 1641</name>
    <dbReference type="NCBI Taxonomy" id="1183425"/>
    <lineage>
        <taxon>Bacteria</taxon>
        <taxon>Pseudomonadati</taxon>
        <taxon>Pseudomonadota</taxon>
        <taxon>Alphaproteobacteria</taxon>
        <taxon>Hyphomicrobiales</taxon>
        <taxon>Rhizobiaceae</taxon>
        <taxon>Rhizobium/Agrobacterium group</taxon>
        <taxon>Agrobacterium</taxon>
    </lineage>
</organism>
<keyword evidence="3" id="KW-0808">Transferase</keyword>